<sequence length="257" mass="28487">MRRWIYVFCFFSITTLFLGSCINRNRGEVGPYYKPMEIVKLSDHNYIHTSFMKLESGAFVPCNGFIYVNDGSAIIFDTPLNDSISRQLIDFVQEDLGAKIEGVVINHFHKDAAGGLNAFAKANIPSYASEQTANLLVRDSLEITNPFTERQTVVIKGDTIYNSYYGAAHTRDNIVSYIPSQQTIVGGCMIKSLNAGKGNLADADVTMWSETVTKIKIAYPDASLVIPGHGMYGGQELLDYTINLFQPTQDKVVGNLE</sequence>
<organism evidence="14 15">
    <name type="scientific">Dokdonia sinensis</name>
    <dbReference type="NCBI Taxonomy" id="2479847"/>
    <lineage>
        <taxon>Bacteria</taxon>
        <taxon>Pseudomonadati</taxon>
        <taxon>Bacteroidota</taxon>
        <taxon>Flavobacteriia</taxon>
        <taxon>Flavobacteriales</taxon>
        <taxon>Flavobacteriaceae</taxon>
        <taxon>Dokdonia</taxon>
    </lineage>
</organism>
<evidence type="ECO:0000256" key="7">
    <source>
        <dbReference type="ARBA" id="ARBA00022723"/>
    </source>
</evidence>
<comment type="caution">
    <text evidence="14">The sequence shown here is derived from an EMBL/GenBank/DDBJ whole genome shotgun (WGS) entry which is preliminary data.</text>
</comment>
<dbReference type="EMBL" id="REFV01000006">
    <property type="protein sequence ID" value="RMB59418.1"/>
    <property type="molecule type" value="Genomic_DNA"/>
</dbReference>
<dbReference type="InterPro" id="IPR001279">
    <property type="entry name" value="Metallo-B-lactamas"/>
</dbReference>
<evidence type="ECO:0000256" key="2">
    <source>
        <dbReference type="ARBA" id="ARBA00001947"/>
    </source>
</evidence>
<evidence type="ECO:0000256" key="11">
    <source>
        <dbReference type="ARBA" id="ARBA00022833"/>
    </source>
</evidence>
<reference evidence="14 15" key="1">
    <citation type="submission" date="2018-10" db="EMBL/GenBank/DDBJ databases">
        <title>Dokdonia luteus sp. nov., isolated from sea water.</title>
        <authorList>
            <person name="Zhou L.Y."/>
            <person name="Du Z.J."/>
        </authorList>
    </citation>
    <scope>NUCLEOTIDE SEQUENCE [LARGE SCALE GENOMIC DNA]</scope>
    <source>
        <strain evidence="14 15">SH27</strain>
    </source>
</reference>
<evidence type="ECO:0000256" key="9">
    <source>
        <dbReference type="ARBA" id="ARBA00022764"/>
    </source>
</evidence>
<proteinExistence type="inferred from homology"/>
<gene>
    <name evidence="14" type="primary">bla</name>
    <name evidence="14" type="ORF">EAX61_07470</name>
</gene>
<evidence type="ECO:0000256" key="4">
    <source>
        <dbReference type="ARBA" id="ARBA00005250"/>
    </source>
</evidence>
<dbReference type="EC" id="3.5.2.6" evidence="6"/>
<name>A0A3M0G4B9_9FLAO</name>
<evidence type="ECO:0000256" key="1">
    <source>
        <dbReference type="ARBA" id="ARBA00001526"/>
    </source>
</evidence>
<dbReference type="InterPro" id="IPR050855">
    <property type="entry name" value="NDM-1-like"/>
</dbReference>
<evidence type="ECO:0000313" key="14">
    <source>
        <dbReference type="EMBL" id="RMB59418.1"/>
    </source>
</evidence>
<keyword evidence="7" id="KW-0479">Metal-binding</keyword>
<dbReference type="AlphaFoldDB" id="A0A3M0G4B9"/>
<accession>A0A3M0G4B9</accession>
<evidence type="ECO:0000256" key="6">
    <source>
        <dbReference type="ARBA" id="ARBA00012865"/>
    </source>
</evidence>
<dbReference type="SMART" id="SM00849">
    <property type="entry name" value="Lactamase_B"/>
    <property type="match status" value="1"/>
</dbReference>
<evidence type="ECO:0000256" key="8">
    <source>
        <dbReference type="ARBA" id="ARBA00022729"/>
    </source>
</evidence>
<evidence type="ECO:0000259" key="13">
    <source>
        <dbReference type="SMART" id="SM00849"/>
    </source>
</evidence>
<comment type="cofactor">
    <cofactor evidence="2">
        <name>Zn(2+)</name>
        <dbReference type="ChEBI" id="CHEBI:29105"/>
    </cofactor>
</comment>
<evidence type="ECO:0000256" key="3">
    <source>
        <dbReference type="ARBA" id="ARBA00004418"/>
    </source>
</evidence>
<dbReference type="GO" id="GO:0017001">
    <property type="term" value="P:antibiotic catabolic process"/>
    <property type="evidence" value="ECO:0007669"/>
    <property type="project" value="UniProtKB-ARBA"/>
</dbReference>
<evidence type="ECO:0000256" key="12">
    <source>
        <dbReference type="ARBA" id="ARBA00023251"/>
    </source>
</evidence>
<comment type="subunit">
    <text evidence="5">Monomer.</text>
</comment>
<evidence type="ECO:0000313" key="15">
    <source>
        <dbReference type="Proteomes" id="UP000281985"/>
    </source>
</evidence>
<dbReference type="Pfam" id="PF00753">
    <property type="entry name" value="Lactamase_B"/>
    <property type="match status" value="1"/>
</dbReference>
<keyword evidence="15" id="KW-1185">Reference proteome</keyword>
<evidence type="ECO:0000256" key="10">
    <source>
        <dbReference type="ARBA" id="ARBA00022801"/>
    </source>
</evidence>
<evidence type="ECO:0000256" key="5">
    <source>
        <dbReference type="ARBA" id="ARBA00011245"/>
    </source>
</evidence>
<keyword evidence="8" id="KW-0732">Signal</keyword>
<protein>
    <recommendedName>
        <fullName evidence="6">beta-lactamase</fullName>
        <ecNumber evidence="6">3.5.2.6</ecNumber>
    </recommendedName>
</protein>
<feature type="domain" description="Metallo-beta-lactamase" evidence="13">
    <location>
        <begin position="61"/>
        <end position="229"/>
    </location>
</feature>
<dbReference type="PROSITE" id="PS51257">
    <property type="entry name" value="PROKAR_LIPOPROTEIN"/>
    <property type="match status" value="1"/>
</dbReference>
<dbReference type="Proteomes" id="UP000281985">
    <property type="component" value="Unassembled WGS sequence"/>
</dbReference>
<dbReference type="InterPro" id="IPR058199">
    <property type="entry name" value="BlaB//VIM/IMP-1"/>
</dbReference>
<dbReference type="PANTHER" id="PTHR42951">
    <property type="entry name" value="METALLO-BETA-LACTAMASE DOMAIN-CONTAINING"/>
    <property type="match status" value="1"/>
</dbReference>
<comment type="catalytic activity">
    <reaction evidence="1">
        <text>a beta-lactam + H2O = a substituted beta-amino acid</text>
        <dbReference type="Rhea" id="RHEA:20401"/>
        <dbReference type="ChEBI" id="CHEBI:15377"/>
        <dbReference type="ChEBI" id="CHEBI:35627"/>
        <dbReference type="ChEBI" id="CHEBI:140347"/>
        <dbReference type="EC" id="3.5.2.6"/>
    </reaction>
</comment>
<keyword evidence="10" id="KW-0378">Hydrolase</keyword>
<dbReference type="NCBIfam" id="NF033088">
    <property type="entry name" value="bla_subclass_B1"/>
    <property type="match status" value="1"/>
</dbReference>
<keyword evidence="12" id="KW-0046">Antibiotic resistance</keyword>
<comment type="similarity">
    <text evidence="4">Belongs to the metallo-beta-lactamase superfamily. Class-B beta-lactamase family.</text>
</comment>
<dbReference type="PANTHER" id="PTHR42951:SF4">
    <property type="entry name" value="ACYL-COENZYME A THIOESTERASE MBLAC2"/>
    <property type="match status" value="1"/>
</dbReference>
<comment type="subcellular location">
    <subcellularLocation>
        <location evidence="3">Periplasm</location>
    </subcellularLocation>
</comment>
<dbReference type="InterPro" id="IPR036866">
    <property type="entry name" value="RibonucZ/Hydroxyglut_hydro"/>
</dbReference>
<dbReference type="SUPFAM" id="SSF56281">
    <property type="entry name" value="Metallo-hydrolase/oxidoreductase"/>
    <property type="match status" value="1"/>
</dbReference>
<keyword evidence="11" id="KW-0862">Zinc</keyword>
<dbReference type="Gene3D" id="3.60.15.10">
    <property type="entry name" value="Ribonuclease Z/Hydroxyacylglutathione hydrolase-like"/>
    <property type="match status" value="1"/>
</dbReference>
<keyword evidence="9" id="KW-0574">Periplasm</keyword>
<dbReference type="OrthoDB" id="9769598at2"/>